<name>A0A2S9K4Z3_9BURK</name>
<keyword evidence="6" id="KW-0464">Manganese</keyword>
<comment type="cofactor">
    <cofactor evidence="2">
        <name>Mg(2+)</name>
        <dbReference type="ChEBI" id="CHEBI:18420"/>
    </cofactor>
</comment>
<keyword evidence="4" id="KW-0378">Hydrolase</keyword>
<dbReference type="GO" id="GO:0046872">
    <property type="term" value="F:metal ion binding"/>
    <property type="evidence" value="ECO:0007669"/>
    <property type="project" value="UniProtKB-KW"/>
</dbReference>
<dbReference type="InterPro" id="IPR015797">
    <property type="entry name" value="NUDIX_hydrolase-like_dom_sf"/>
</dbReference>
<comment type="cofactor">
    <cofactor evidence="1">
        <name>Mn(2+)</name>
        <dbReference type="ChEBI" id="CHEBI:29035"/>
    </cofactor>
</comment>
<dbReference type="InterPro" id="IPR045121">
    <property type="entry name" value="CoAse"/>
</dbReference>
<proteinExistence type="predicted"/>
<evidence type="ECO:0000256" key="5">
    <source>
        <dbReference type="ARBA" id="ARBA00022842"/>
    </source>
</evidence>
<dbReference type="SUPFAM" id="SSF55811">
    <property type="entry name" value="Nudix"/>
    <property type="match status" value="1"/>
</dbReference>
<dbReference type="PROSITE" id="PS51462">
    <property type="entry name" value="NUDIX"/>
    <property type="match status" value="1"/>
</dbReference>
<evidence type="ECO:0000259" key="7">
    <source>
        <dbReference type="PROSITE" id="PS51462"/>
    </source>
</evidence>
<evidence type="ECO:0000313" key="8">
    <source>
        <dbReference type="EMBL" id="PRD65529.1"/>
    </source>
</evidence>
<sequence length="259" mass="28609">MKSAGPGLNPPAAAELAAARHNRVLSHHLARARKRRASSMIDPRTAPLIGTDRHLPPVPPQRLSGPALRQRFAARPAWQPELVRDPRHFTDRPTRHAAVLVPILLRDQPTVLLTRRADQLSSHAGQVAFPGGKVDDGDEDAVAAALREAEEEVGLAPERVEVLGLLPDYLTGSAYRITPVVGLVRPDAVFRPNPQEVAELFEVPLAFLMDPANHRRHALDWEGRPLNWLAMPYADGKDERFIWGATAALLRNLYRFLAA</sequence>
<evidence type="ECO:0000256" key="2">
    <source>
        <dbReference type="ARBA" id="ARBA00001946"/>
    </source>
</evidence>
<dbReference type="Proteomes" id="UP000238589">
    <property type="component" value="Unassembled WGS sequence"/>
</dbReference>
<keyword evidence="9" id="KW-1185">Reference proteome</keyword>
<accession>A0A2S9K4Z3</accession>
<dbReference type="CDD" id="cd03426">
    <property type="entry name" value="NUDIX_CoAse_Nudt7"/>
    <property type="match status" value="1"/>
</dbReference>
<dbReference type="PANTHER" id="PTHR12992">
    <property type="entry name" value="NUDIX HYDROLASE"/>
    <property type="match status" value="1"/>
</dbReference>
<reference evidence="8 9" key="1">
    <citation type="submission" date="2018-03" db="EMBL/GenBank/DDBJ databases">
        <title>Comparative genomics illustrates the genes involved in a hyperalkaliphilic mechanisms of Serpentinomonas isolated from highly-alkaline calcium-rich serpentinized springs.</title>
        <authorList>
            <person name="Suzuki S."/>
            <person name="Ishii S."/>
            <person name="Walworth N."/>
            <person name="Bird L."/>
            <person name="Kuenen J.G."/>
            <person name="Nealson K.H."/>
        </authorList>
    </citation>
    <scope>NUCLEOTIDE SEQUENCE [LARGE SCALE GENOMIC DNA]</scope>
    <source>
        <strain evidence="8 9">P1</strain>
    </source>
</reference>
<keyword evidence="3" id="KW-0479">Metal-binding</keyword>
<dbReference type="AlphaFoldDB" id="A0A2S9K4Z3"/>
<evidence type="ECO:0000313" key="9">
    <source>
        <dbReference type="Proteomes" id="UP000238589"/>
    </source>
</evidence>
<evidence type="ECO:0000256" key="6">
    <source>
        <dbReference type="ARBA" id="ARBA00023211"/>
    </source>
</evidence>
<dbReference type="PANTHER" id="PTHR12992:SF11">
    <property type="entry name" value="MITOCHONDRIAL COENZYME A DIPHOSPHATASE NUDT8"/>
    <property type="match status" value="1"/>
</dbReference>
<evidence type="ECO:0000256" key="3">
    <source>
        <dbReference type="ARBA" id="ARBA00022723"/>
    </source>
</evidence>
<organism evidence="8 9">
    <name type="scientific">Malikia granosa</name>
    <dbReference type="NCBI Taxonomy" id="263067"/>
    <lineage>
        <taxon>Bacteria</taxon>
        <taxon>Pseudomonadati</taxon>
        <taxon>Pseudomonadota</taxon>
        <taxon>Betaproteobacteria</taxon>
        <taxon>Burkholderiales</taxon>
        <taxon>Comamonadaceae</taxon>
        <taxon>Malikia</taxon>
    </lineage>
</organism>
<keyword evidence="5" id="KW-0460">Magnesium</keyword>
<feature type="domain" description="Nudix hydrolase" evidence="7">
    <location>
        <begin position="94"/>
        <end position="224"/>
    </location>
</feature>
<dbReference type="GO" id="GO:0010945">
    <property type="term" value="F:coenzyme A diphosphatase activity"/>
    <property type="evidence" value="ECO:0007669"/>
    <property type="project" value="InterPro"/>
</dbReference>
<evidence type="ECO:0000256" key="1">
    <source>
        <dbReference type="ARBA" id="ARBA00001936"/>
    </source>
</evidence>
<comment type="caution">
    <text evidence="8">The sequence shown here is derived from an EMBL/GenBank/DDBJ whole genome shotgun (WGS) entry which is preliminary data.</text>
</comment>
<evidence type="ECO:0000256" key="4">
    <source>
        <dbReference type="ARBA" id="ARBA00022801"/>
    </source>
</evidence>
<dbReference type="OrthoDB" id="9802805at2"/>
<protein>
    <submittedName>
        <fullName evidence="8">CoA pyrophosphatase</fullName>
    </submittedName>
</protein>
<dbReference type="InterPro" id="IPR000086">
    <property type="entry name" value="NUDIX_hydrolase_dom"/>
</dbReference>
<gene>
    <name evidence="8" type="ORF">C6P64_08090</name>
</gene>
<dbReference type="Gene3D" id="3.90.79.10">
    <property type="entry name" value="Nucleoside Triphosphate Pyrophosphohydrolase"/>
    <property type="match status" value="1"/>
</dbReference>
<dbReference type="NCBIfam" id="NF007980">
    <property type="entry name" value="PRK10707.1"/>
    <property type="match status" value="1"/>
</dbReference>
<dbReference type="Pfam" id="PF00293">
    <property type="entry name" value="NUDIX"/>
    <property type="match status" value="1"/>
</dbReference>
<dbReference type="EMBL" id="PVLQ01000027">
    <property type="protein sequence ID" value="PRD65529.1"/>
    <property type="molecule type" value="Genomic_DNA"/>
</dbReference>